<evidence type="ECO:0000313" key="1">
    <source>
        <dbReference type="EMBL" id="KAJ2888108.1"/>
    </source>
</evidence>
<name>A0ACC1LWF4_9FUNG</name>
<protein>
    <submittedName>
        <fullName evidence="1">Uncharacterized protein</fullName>
    </submittedName>
</protein>
<evidence type="ECO:0000313" key="2">
    <source>
        <dbReference type="Proteomes" id="UP001139981"/>
    </source>
</evidence>
<keyword evidence="2" id="KW-1185">Reference proteome</keyword>
<comment type="caution">
    <text evidence="1">The sequence shown here is derived from an EMBL/GenBank/DDBJ whole genome shotgun (WGS) entry which is preliminary data.</text>
</comment>
<organism evidence="1 2">
    <name type="scientific">Coemansia aciculifera</name>
    <dbReference type="NCBI Taxonomy" id="417176"/>
    <lineage>
        <taxon>Eukaryota</taxon>
        <taxon>Fungi</taxon>
        <taxon>Fungi incertae sedis</taxon>
        <taxon>Zoopagomycota</taxon>
        <taxon>Kickxellomycotina</taxon>
        <taxon>Kickxellomycetes</taxon>
        <taxon>Kickxellales</taxon>
        <taxon>Kickxellaceae</taxon>
        <taxon>Coemansia</taxon>
    </lineage>
</organism>
<feature type="non-terminal residue" evidence="1">
    <location>
        <position position="81"/>
    </location>
</feature>
<reference evidence="1" key="1">
    <citation type="submission" date="2022-07" db="EMBL/GenBank/DDBJ databases">
        <title>Phylogenomic reconstructions and comparative analyses of Kickxellomycotina fungi.</title>
        <authorList>
            <person name="Reynolds N.K."/>
            <person name="Stajich J.E."/>
            <person name="Barry K."/>
            <person name="Grigoriev I.V."/>
            <person name="Crous P."/>
            <person name="Smith M.E."/>
        </authorList>
    </citation>
    <scope>NUCLEOTIDE SEQUENCE</scope>
    <source>
        <strain evidence="1">CBS 190363</strain>
    </source>
</reference>
<dbReference type="EMBL" id="JANBVB010002091">
    <property type="protein sequence ID" value="KAJ2888108.1"/>
    <property type="molecule type" value="Genomic_DNA"/>
</dbReference>
<sequence length="81" mass="8566">MSDCAALNPDANEGEDDDASCSESDESICASDYHNGTSSARREEEGHAVDYDSAVKAIDDISSLALITTADQLDRLTPKGK</sequence>
<gene>
    <name evidence="1" type="ORF">IWW38_005000</name>
</gene>
<accession>A0ACC1LWF4</accession>
<dbReference type="Proteomes" id="UP001139981">
    <property type="component" value="Unassembled WGS sequence"/>
</dbReference>
<proteinExistence type="predicted"/>